<organism evidence="1 2">
    <name type="scientific">Rhodococcus spongiicola</name>
    <dbReference type="NCBI Taxonomy" id="2487352"/>
    <lineage>
        <taxon>Bacteria</taxon>
        <taxon>Bacillati</taxon>
        <taxon>Actinomycetota</taxon>
        <taxon>Actinomycetes</taxon>
        <taxon>Mycobacteriales</taxon>
        <taxon>Nocardiaceae</taxon>
        <taxon>Rhodococcus</taxon>
    </lineage>
</organism>
<name>A0A3S3AQT1_9NOCA</name>
<sequence>MAFWWATQTTNHEEAIEQGSLWTARNNKGKLKEARRPILEIQPGDIVFHYSNNYLRAVSVATAPWCHADRPKGYPTRPEDDRNDGYLVAVDPIVTGLEIHRERVAELLPHGAPGPLNRVGRVARGKYLSRLKPDEAARLLGMIELNYIPDAGAGKHDPGTEEPATTDARVSATRRLEQARFRAELFEDKSDGCCGLCDRSLPGNLLVAAHIKPRALCTDAERQAFRKVGMLACALGCDALFEHGYVSVDRTGIIVSFARPSHPALSEALDALVGRTCPAHNNDRAEAFSVHHDRSLAKHHYRTLR</sequence>
<comment type="caution">
    <text evidence="1">The sequence shown here is derived from an EMBL/GenBank/DDBJ whole genome shotgun (WGS) entry which is preliminary data.</text>
</comment>
<accession>A0A3S3AQT1</accession>
<keyword evidence="2" id="KW-1185">Reference proteome</keyword>
<dbReference type="RefSeq" id="WP_127945107.1">
    <property type="nucleotide sequence ID" value="NZ_RKLN01000001.1"/>
</dbReference>
<gene>
    <name evidence="1" type="ORF">EF834_01780</name>
</gene>
<evidence type="ECO:0008006" key="3">
    <source>
        <dbReference type="Google" id="ProtNLM"/>
    </source>
</evidence>
<dbReference type="Proteomes" id="UP000284333">
    <property type="component" value="Unassembled WGS sequence"/>
</dbReference>
<reference evidence="1 2" key="1">
    <citation type="submission" date="2018-11" db="EMBL/GenBank/DDBJ databases">
        <title>Rhodococcus spongicola sp. nov. and Rhodococcus xishaensis sp. nov. from marine sponges.</title>
        <authorList>
            <person name="Li L."/>
            <person name="Lin H.W."/>
        </authorList>
    </citation>
    <scope>NUCLEOTIDE SEQUENCE [LARGE SCALE GENOMIC DNA]</scope>
    <source>
        <strain evidence="1 2">LHW50502</strain>
    </source>
</reference>
<dbReference type="OrthoDB" id="3650427at2"/>
<evidence type="ECO:0000313" key="1">
    <source>
        <dbReference type="EMBL" id="RVW06210.1"/>
    </source>
</evidence>
<dbReference type="AlphaFoldDB" id="A0A3S3AQT1"/>
<protein>
    <recommendedName>
        <fullName evidence="3">HNH endonuclease</fullName>
    </recommendedName>
</protein>
<dbReference type="EMBL" id="RKLN01000001">
    <property type="protein sequence ID" value="RVW06210.1"/>
    <property type="molecule type" value="Genomic_DNA"/>
</dbReference>
<proteinExistence type="predicted"/>
<evidence type="ECO:0000313" key="2">
    <source>
        <dbReference type="Proteomes" id="UP000284333"/>
    </source>
</evidence>